<evidence type="ECO:0000313" key="1">
    <source>
        <dbReference type="EMBL" id="BDD00207.1"/>
    </source>
</evidence>
<organism evidence="1 2">
    <name type="scientific">Persicobacter psychrovividus</name>
    <dbReference type="NCBI Taxonomy" id="387638"/>
    <lineage>
        <taxon>Bacteria</taxon>
        <taxon>Pseudomonadati</taxon>
        <taxon>Bacteroidota</taxon>
        <taxon>Cytophagia</taxon>
        <taxon>Cytophagales</taxon>
        <taxon>Persicobacteraceae</taxon>
        <taxon>Persicobacter</taxon>
    </lineage>
</organism>
<proteinExistence type="predicted"/>
<name>A0ABN6LFT9_9BACT</name>
<dbReference type="Proteomes" id="UP001354989">
    <property type="component" value="Chromosome"/>
</dbReference>
<dbReference type="RefSeq" id="WP_332919622.1">
    <property type="nucleotide sequence ID" value="NZ_AP025292.1"/>
</dbReference>
<gene>
    <name evidence="1" type="ORF">PEPS_24870</name>
</gene>
<evidence type="ECO:0000313" key="2">
    <source>
        <dbReference type="Proteomes" id="UP001354989"/>
    </source>
</evidence>
<reference evidence="1 2" key="1">
    <citation type="submission" date="2021-12" db="EMBL/GenBank/DDBJ databases">
        <title>Genome sequencing of bacteria with rrn-lacking chromosome and rrn-plasmid.</title>
        <authorList>
            <person name="Anda M."/>
            <person name="Iwasaki W."/>
        </authorList>
    </citation>
    <scope>NUCLEOTIDE SEQUENCE [LARGE SCALE GENOMIC DNA]</scope>
    <source>
        <strain evidence="1 2">NBRC 101262</strain>
    </source>
</reference>
<accession>A0ABN6LFT9</accession>
<keyword evidence="2" id="KW-1185">Reference proteome</keyword>
<evidence type="ECO:0008006" key="3">
    <source>
        <dbReference type="Google" id="ProtNLM"/>
    </source>
</evidence>
<dbReference type="EMBL" id="AP025292">
    <property type="protein sequence ID" value="BDD00207.1"/>
    <property type="molecule type" value="Genomic_DNA"/>
</dbReference>
<sequence length="159" mass="18315">MYVPFDQLPASAKLWIYSLDRPLNQEETKQLEEATINFLNQWQAHGKDLKASMKIEENRFLILAVDESQAQASGCSIDASAGFMRKVAEHFQLDPFNRTTLYFEGQENGINMNGLKEEISVGNITENSLLFNTVVQSKGEFEQKWQIPARESWLSRYFK</sequence>
<protein>
    <recommendedName>
        <fullName evidence="3">ABC transporter ATPase</fullName>
    </recommendedName>
</protein>